<evidence type="ECO:0000256" key="5">
    <source>
        <dbReference type="ARBA" id="ARBA00022833"/>
    </source>
</evidence>
<dbReference type="PANTHER" id="PTHR31319:SF39">
    <property type="entry name" value="ZINC FINGER PROTEIN CONSTANS-LIKE 1"/>
    <property type="match status" value="1"/>
</dbReference>
<evidence type="ECO:0000259" key="11">
    <source>
        <dbReference type="PROSITE" id="PS51017"/>
    </source>
</evidence>
<comment type="subcellular location">
    <subcellularLocation>
        <location evidence="1 8">Nucleus</location>
    </subcellularLocation>
</comment>
<dbReference type="GO" id="GO:0009909">
    <property type="term" value="P:regulation of flower development"/>
    <property type="evidence" value="ECO:0007669"/>
    <property type="project" value="InterPro"/>
</dbReference>
<evidence type="ECO:0000259" key="10">
    <source>
        <dbReference type="PROSITE" id="PS50119"/>
    </source>
</evidence>
<comment type="caution">
    <text evidence="12">The sequence shown here is derived from an EMBL/GenBank/DDBJ whole genome shotgun (WGS) entry which is preliminary data.</text>
</comment>
<dbReference type="GO" id="GO:0008270">
    <property type="term" value="F:zinc ion binding"/>
    <property type="evidence" value="ECO:0007669"/>
    <property type="project" value="UniProtKB-KW"/>
</dbReference>
<reference evidence="12 13" key="1">
    <citation type="submission" date="2024-01" db="EMBL/GenBank/DDBJ databases">
        <title>The complete chloroplast genome sequence of Lithospermum erythrorhizon: insights into the phylogenetic relationship among Boraginaceae species and the maternal lineages of purple gromwells.</title>
        <authorList>
            <person name="Okada T."/>
            <person name="Watanabe K."/>
        </authorList>
    </citation>
    <scope>NUCLEOTIDE SEQUENCE [LARGE SCALE GENOMIC DNA]</scope>
</reference>
<dbReference type="SMART" id="SM00336">
    <property type="entry name" value="BBOX"/>
    <property type="match status" value="2"/>
</dbReference>
<dbReference type="Pfam" id="PF06203">
    <property type="entry name" value="CCT"/>
    <property type="match status" value="1"/>
</dbReference>
<dbReference type="EMBL" id="BAABME010002517">
    <property type="protein sequence ID" value="GAA0154985.1"/>
    <property type="molecule type" value="Genomic_DNA"/>
</dbReference>
<keyword evidence="5" id="KW-0862">Zinc</keyword>
<feature type="domain" description="B box-type" evidence="10">
    <location>
        <begin position="61"/>
        <end position="94"/>
    </location>
</feature>
<dbReference type="GO" id="GO:0003700">
    <property type="term" value="F:DNA-binding transcription factor activity"/>
    <property type="evidence" value="ECO:0007669"/>
    <property type="project" value="TreeGrafter"/>
</dbReference>
<dbReference type="InterPro" id="IPR045281">
    <property type="entry name" value="CONSTANS-like"/>
</dbReference>
<evidence type="ECO:0000256" key="9">
    <source>
        <dbReference type="SAM" id="MobiDB-lite"/>
    </source>
</evidence>
<dbReference type="Pfam" id="PF00643">
    <property type="entry name" value="zf-B_box"/>
    <property type="match status" value="1"/>
</dbReference>
<feature type="domain" description="B box-type" evidence="10">
    <location>
        <begin position="22"/>
        <end position="65"/>
    </location>
</feature>
<dbReference type="PROSITE" id="PS51017">
    <property type="entry name" value="CCT"/>
    <property type="match status" value="1"/>
</dbReference>
<evidence type="ECO:0000256" key="3">
    <source>
        <dbReference type="ARBA" id="ARBA00022723"/>
    </source>
</evidence>
<dbReference type="GO" id="GO:0005634">
    <property type="term" value="C:nucleus"/>
    <property type="evidence" value="ECO:0007669"/>
    <property type="project" value="UniProtKB-SubCell"/>
</dbReference>
<evidence type="ECO:0000256" key="4">
    <source>
        <dbReference type="ARBA" id="ARBA00022771"/>
    </source>
</evidence>
<dbReference type="GO" id="GO:2000028">
    <property type="term" value="P:regulation of photoperiodism, flowering"/>
    <property type="evidence" value="ECO:0007669"/>
    <property type="project" value="TreeGrafter"/>
</dbReference>
<dbReference type="PROSITE" id="PS50119">
    <property type="entry name" value="ZF_BBOX"/>
    <property type="match status" value="2"/>
</dbReference>
<feature type="domain" description="CCT" evidence="11">
    <location>
        <begin position="281"/>
        <end position="323"/>
    </location>
</feature>
<sequence>MQYTWPKEERQTTPTNRIWAQICATCRSAPSTVYCRADCAFLCTGCEARIHSANRVESLHERVRVCEACERAPAAFLCKADAASLCANCDSDIHSANPLALFGASEEQTDGFLNQDGEENYDDETTSWLLLNPVKSTKPPNLNILFGGESVDEYLDLDDYNPDQQNKLFGLEQYENDHHQQEQFSVPDQKNNPNDSIKPVQEQQNYHNIQLELDYEAPGTEYAYPTSYTHSVSVSSLDIGIVPESSLSDGSVSHTRQPKGTIDMFSNNPIEMPTQLNKMDREARVLRYREKKKNRKFEKTIRYASRKAYVEKRPRVKGRFAKRTNVDVEVVQMFSTTMVPGNGYGIVPSF</sequence>
<evidence type="ECO:0000313" key="12">
    <source>
        <dbReference type="EMBL" id="GAA0154985.1"/>
    </source>
</evidence>
<dbReference type="Proteomes" id="UP001454036">
    <property type="component" value="Unassembled WGS sequence"/>
</dbReference>
<keyword evidence="4 7" id="KW-0863">Zinc-finger</keyword>
<name>A0AAV3PXB1_LITER</name>
<dbReference type="InterPro" id="IPR010402">
    <property type="entry name" value="CCT_domain"/>
</dbReference>
<evidence type="ECO:0000256" key="6">
    <source>
        <dbReference type="ARBA" id="ARBA00023242"/>
    </source>
</evidence>
<dbReference type="AlphaFoldDB" id="A0AAV3PXB1"/>
<keyword evidence="6 8" id="KW-0539">Nucleus</keyword>
<dbReference type="PANTHER" id="PTHR31319">
    <property type="entry name" value="ZINC FINGER PROTEIN CONSTANS-LIKE 4"/>
    <property type="match status" value="1"/>
</dbReference>
<accession>A0AAV3PXB1</accession>
<dbReference type="InterPro" id="IPR049808">
    <property type="entry name" value="CONSTANS-like_Bbox1"/>
</dbReference>
<evidence type="ECO:0000256" key="1">
    <source>
        <dbReference type="ARBA" id="ARBA00004123"/>
    </source>
</evidence>
<organism evidence="12 13">
    <name type="scientific">Lithospermum erythrorhizon</name>
    <name type="common">Purple gromwell</name>
    <name type="synonym">Lithospermum officinale var. erythrorhizon</name>
    <dbReference type="NCBI Taxonomy" id="34254"/>
    <lineage>
        <taxon>Eukaryota</taxon>
        <taxon>Viridiplantae</taxon>
        <taxon>Streptophyta</taxon>
        <taxon>Embryophyta</taxon>
        <taxon>Tracheophyta</taxon>
        <taxon>Spermatophyta</taxon>
        <taxon>Magnoliopsida</taxon>
        <taxon>eudicotyledons</taxon>
        <taxon>Gunneridae</taxon>
        <taxon>Pentapetalae</taxon>
        <taxon>asterids</taxon>
        <taxon>lamiids</taxon>
        <taxon>Boraginales</taxon>
        <taxon>Boraginaceae</taxon>
        <taxon>Boraginoideae</taxon>
        <taxon>Lithospermeae</taxon>
        <taxon>Lithospermum</taxon>
    </lineage>
</organism>
<dbReference type="CDD" id="cd19821">
    <property type="entry name" value="Bbox1_BBX-like"/>
    <property type="match status" value="2"/>
</dbReference>
<comment type="similarity">
    <text evidence="2">Belongs to the CONSTANS family.</text>
</comment>
<feature type="compositionally biased region" description="Polar residues" evidence="9">
    <location>
        <begin position="182"/>
        <end position="199"/>
    </location>
</feature>
<evidence type="ECO:0000313" key="13">
    <source>
        <dbReference type="Proteomes" id="UP001454036"/>
    </source>
</evidence>
<feature type="region of interest" description="Disordered" evidence="9">
    <location>
        <begin position="178"/>
        <end position="199"/>
    </location>
</feature>
<evidence type="ECO:0000256" key="8">
    <source>
        <dbReference type="PROSITE-ProRule" id="PRU00357"/>
    </source>
</evidence>
<keyword evidence="13" id="KW-1185">Reference proteome</keyword>
<keyword evidence="3" id="KW-0479">Metal-binding</keyword>
<dbReference type="InterPro" id="IPR000315">
    <property type="entry name" value="Znf_B-box"/>
</dbReference>
<protein>
    <submittedName>
        <fullName evidence="12">Uncharacterized protein</fullName>
    </submittedName>
</protein>
<evidence type="ECO:0000256" key="2">
    <source>
        <dbReference type="ARBA" id="ARBA00010024"/>
    </source>
</evidence>
<proteinExistence type="inferred from homology"/>
<gene>
    <name evidence="12" type="ORF">LIER_12817</name>
</gene>
<evidence type="ECO:0000256" key="7">
    <source>
        <dbReference type="PROSITE-ProRule" id="PRU00024"/>
    </source>
</evidence>